<evidence type="ECO:0000313" key="5">
    <source>
        <dbReference type="Proteomes" id="UP001259803"/>
    </source>
</evidence>
<sequence length="274" mass="28452">MKLQNRRAVITGGASGIGRAIARRFAEEGARVAVLDLDPDEAAASLTGLEADRHRAFGCNVADSTQVDKAFADVAEAFGGIDLLVNCAGTGQGPDDGSAQLYASIAQRQEQIARGETPTHHPDQTIHMTDEGWLHVIGINLNGAFWCSRAAIRAMAEKGHGGAIVNIASTSAASGEGPIHYVTSKAAIVGLTRGLAREVASRGIRVNAIHPGPTNTPIMQSIPDDAVRQLEAAVPLGRMAQPEEIAAAAMFLASDESSYATGSVVTVNGGSYMV</sequence>
<dbReference type="RefSeq" id="WP_311341442.1">
    <property type="nucleotide sequence ID" value="NZ_JAVRHS010000012.1"/>
</dbReference>
<keyword evidence="5" id="KW-1185">Reference proteome</keyword>
<dbReference type="PANTHER" id="PTHR42760:SF133">
    <property type="entry name" value="3-OXOACYL-[ACYL-CARRIER-PROTEIN] REDUCTASE"/>
    <property type="match status" value="1"/>
</dbReference>
<keyword evidence="2" id="KW-0560">Oxidoreductase</keyword>
<dbReference type="SUPFAM" id="SSF51735">
    <property type="entry name" value="NAD(P)-binding Rossmann-fold domains"/>
    <property type="match status" value="1"/>
</dbReference>
<dbReference type="PRINTS" id="PR00081">
    <property type="entry name" value="GDHRDH"/>
</dbReference>
<dbReference type="Proteomes" id="UP001259803">
    <property type="component" value="Unassembled WGS sequence"/>
</dbReference>
<accession>A0ABU2ZJU0</accession>
<dbReference type="InterPro" id="IPR002347">
    <property type="entry name" value="SDR_fam"/>
</dbReference>
<comment type="caution">
    <text evidence="4">The sequence shown here is derived from an EMBL/GenBank/DDBJ whole genome shotgun (WGS) entry which is preliminary data.</text>
</comment>
<dbReference type="EMBL" id="JAVRHS010000012">
    <property type="protein sequence ID" value="MDT0576868.1"/>
    <property type="molecule type" value="Genomic_DNA"/>
</dbReference>
<dbReference type="PANTHER" id="PTHR42760">
    <property type="entry name" value="SHORT-CHAIN DEHYDROGENASES/REDUCTASES FAMILY MEMBER"/>
    <property type="match status" value="1"/>
</dbReference>
<gene>
    <name evidence="4" type="ORF">RM533_11865</name>
</gene>
<proteinExistence type="inferred from homology"/>
<protein>
    <submittedName>
        <fullName evidence="4">SDR family NAD(P)-dependent oxidoreductase</fullName>
    </submittedName>
</protein>
<organism evidence="4 5">
    <name type="scientific">Croceicoccus esteveae</name>
    <dbReference type="NCBI Taxonomy" id="3075597"/>
    <lineage>
        <taxon>Bacteria</taxon>
        <taxon>Pseudomonadati</taxon>
        <taxon>Pseudomonadota</taxon>
        <taxon>Alphaproteobacteria</taxon>
        <taxon>Sphingomonadales</taxon>
        <taxon>Erythrobacteraceae</taxon>
        <taxon>Croceicoccus</taxon>
    </lineage>
</organism>
<comment type="similarity">
    <text evidence="1 3">Belongs to the short-chain dehydrogenases/reductases (SDR) family.</text>
</comment>
<evidence type="ECO:0000256" key="1">
    <source>
        <dbReference type="ARBA" id="ARBA00006484"/>
    </source>
</evidence>
<evidence type="ECO:0000313" key="4">
    <source>
        <dbReference type="EMBL" id="MDT0576868.1"/>
    </source>
</evidence>
<evidence type="ECO:0000256" key="2">
    <source>
        <dbReference type="ARBA" id="ARBA00023002"/>
    </source>
</evidence>
<evidence type="ECO:0000256" key="3">
    <source>
        <dbReference type="RuleBase" id="RU000363"/>
    </source>
</evidence>
<reference evidence="4 5" key="1">
    <citation type="submission" date="2023-09" db="EMBL/GenBank/DDBJ databases">
        <authorList>
            <person name="Rey-Velasco X."/>
        </authorList>
    </citation>
    <scope>NUCLEOTIDE SEQUENCE [LARGE SCALE GENOMIC DNA]</scope>
    <source>
        <strain evidence="4 5">F390</strain>
    </source>
</reference>
<dbReference type="InterPro" id="IPR036291">
    <property type="entry name" value="NAD(P)-bd_dom_sf"/>
</dbReference>
<name>A0ABU2ZJU0_9SPHN</name>
<dbReference type="Gene3D" id="3.40.50.720">
    <property type="entry name" value="NAD(P)-binding Rossmann-like Domain"/>
    <property type="match status" value="1"/>
</dbReference>
<dbReference type="Pfam" id="PF00106">
    <property type="entry name" value="adh_short"/>
    <property type="match status" value="1"/>
</dbReference>
<dbReference type="PRINTS" id="PR00080">
    <property type="entry name" value="SDRFAMILY"/>
</dbReference>